<comment type="caution">
    <text evidence="8">The sequence shown here is derived from an EMBL/GenBank/DDBJ whole genome shotgun (WGS) entry which is preliminary data.</text>
</comment>
<feature type="domain" description="4Fe-4S ferredoxin-type" evidence="7">
    <location>
        <begin position="84"/>
        <end position="114"/>
    </location>
</feature>
<keyword evidence="9" id="KW-1185">Reference proteome</keyword>
<keyword evidence="3 6" id="KW-0479">Metal-binding</keyword>
<dbReference type="Pfam" id="PF00107">
    <property type="entry name" value="ADH_zinc_N"/>
    <property type="match status" value="1"/>
</dbReference>
<dbReference type="InterPro" id="IPR013154">
    <property type="entry name" value="ADH-like_N"/>
</dbReference>
<dbReference type="Gene3D" id="3.40.50.720">
    <property type="entry name" value="NAD(P)-binding Rossmann-like Domain"/>
    <property type="match status" value="1"/>
</dbReference>
<dbReference type="SUPFAM" id="SSF51735">
    <property type="entry name" value="NAD(P)-binding Rossmann-fold domains"/>
    <property type="match status" value="1"/>
</dbReference>
<dbReference type="Proteomes" id="UP001597135">
    <property type="component" value="Unassembled WGS sequence"/>
</dbReference>
<protein>
    <submittedName>
        <fullName evidence="8">L-idonate 5-dehydrogenase</fullName>
    </submittedName>
</protein>
<proteinExistence type="inferred from homology"/>
<dbReference type="InterPro" id="IPR017896">
    <property type="entry name" value="4Fe4S_Fe-S-bd"/>
</dbReference>
<dbReference type="SUPFAM" id="SSF50129">
    <property type="entry name" value="GroES-like"/>
    <property type="match status" value="1"/>
</dbReference>
<comment type="similarity">
    <text evidence="2 6">Belongs to the zinc-containing alcohol dehydrogenase family.</text>
</comment>
<dbReference type="EMBL" id="JBHTMU010000011">
    <property type="protein sequence ID" value="MFD1342428.1"/>
    <property type="molecule type" value="Genomic_DNA"/>
</dbReference>
<evidence type="ECO:0000256" key="5">
    <source>
        <dbReference type="ARBA" id="ARBA00023002"/>
    </source>
</evidence>
<dbReference type="InterPro" id="IPR020843">
    <property type="entry name" value="ER"/>
</dbReference>
<keyword evidence="4 6" id="KW-0862">Zinc</keyword>
<gene>
    <name evidence="8" type="ORF">ACFQ4E_08365</name>
</gene>
<dbReference type="InterPro" id="IPR002328">
    <property type="entry name" value="ADH_Zn_CS"/>
</dbReference>
<dbReference type="PROSITE" id="PS51379">
    <property type="entry name" value="4FE4S_FER_2"/>
    <property type="match status" value="1"/>
</dbReference>
<reference evidence="9" key="1">
    <citation type="journal article" date="2019" name="Int. J. Syst. Evol. Microbiol.">
        <title>The Global Catalogue of Microorganisms (GCM) 10K type strain sequencing project: providing services to taxonomists for standard genome sequencing and annotation.</title>
        <authorList>
            <consortium name="The Broad Institute Genomics Platform"/>
            <consortium name="The Broad Institute Genome Sequencing Center for Infectious Disease"/>
            <person name="Wu L."/>
            <person name="Ma J."/>
        </authorList>
    </citation>
    <scope>NUCLEOTIDE SEQUENCE [LARGE SCALE GENOMIC DNA]</scope>
    <source>
        <strain evidence="9">CCUG 62953</strain>
    </source>
</reference>
<name>A0ABW3ZHL9_9RHOB</name>
<evidence type="ECO:0000313" key="8">
    <source>
        <dbReference type="EMBL" id="MFD1342428.1"/>
    </source>
</evidence>
<sequence>MKTRVCRLYGQDDLRIETDDVGAPGPGQVLVGIAAGGICGSDMHYLSQGGIGTIRVREPIILGHEASGRVIAVGEGVSGLQEGDKVAINPSRPCRACLYCSDGLPMHCLDMRFNGSAIRLPHEQGLFRDRILVEAGQCLKLDAEADLGAVACAEPLAVCLHAAKMAGEIRGKRVLVTGAGPIGILCAAAAAAEGAAEIVVTDLHDAVLAVAEQMGATRVINVARDGQELERYAENKGHFHLAFECSAAAPAIRSAIAALRPRGALIQVGVTGDTEMPINAIVAKEIRVQGTHRFHEEFAEAVDAISSGRIDVRPIITARVPLEDAAAAFRTASDRSRAVKVHLTFETS</sequence>
<evidence type="ECO:0000256" key="2">
    <source>
        <dbReference type="ARBA" id="ARBA00008072"/>
    </source>
</evidence>
<dbReference type="CDD" id="cd08232">
    <property type="entry name" value="idonate-5-DH"/>
    <property type="match status" value="1"/>
</dbReference>
<dbReference type="PANTHER" id="PTHR43161:SF9">
    <property type="entry name" value="SORBITOL DEHYDROGENASE"/>
    <property type="match status" value="1"/>
</dbReference>
<comment type="cofactor">
    <cofactor evidence="1 6">
        <name>Zn(2+)</name>
        <dbReference type="ChEBI" id="CHEBI:29105"/>
    </cofactor>
</comment>
<dbReference type="Gene3D" id="3.90.180.10">
    <property type="entry name" value="Medium-chain alcohol dehydrogenases, catalytic domain"/>
    <property type="match status" value="1"/>
</dbReference>
<keyword evidence="5" id="KW-0560">Oxidoreductase</keyword>
<evidence type="ECO:0000256" key="1">
    <source>
        <dbReference type="ARBA" id="ARBA00001947"/>
    </source>
</evidence>
<dbReference type="SMART" id="SM00829">
    <property type="entry name" value="PKS_ER"/>
    <property type="match status" value="1"/>
</dbReference>
<evidence type="ECO:0000313" key="9">
    <source>
        <dbReference type="Proteomes" id="UP001597135"/>
    </source>
</evidence>
<evidence type="ECO:0000256" key="6">
    <source>
        <dbReference type="RuleBase" id="RU361277"/>
    </source>
</evidence>
<dbReference type="RefSeq" id="WP_386802489.1">
    <property type="nucleotide sequence ID" value="NZ_JBHTMU010000011.1"/>
</dbReference>
<dbReference type="PROSITE" id="PS00059">
    <property type="entry name" value="ADH_ZINC"/>
    <property type="match status" value="1"/>
</dbReference>
<dbReference type="PANTHER" id="PTHR43161">
    <property type="entry name" value="SORBITOL DEHYDROGENASE"/>
    <property type="match status" value="1"/>
</dbReference>
<evidence type="ECO:0000256" key="3">
    <source>
        <dbReference type="ARBA" id="ARBA00022723"/>
    </source>
</evidence>
<evidence type="ECO:0000259" key="7">
    <source>
        <dbReference type="PROSITE" id="PS51379"/>
    </source>
</evidence>
<dbReference type="InterPro" id="IPR011032">
    <property type="entry name" value="GroES-like_sf"/>
</dbReference>
<dbReference type="Pfam" id="PF08240">
    <property type="entry name" value="ADH_N"/>
    <property type="match status" value="1"/>
</dbReference>
<accession>A0ABW3ZHL9</accession>
<evidence type="ECO:0000256" key="4">
    <source>
        <dbReference type="ARBA" id="ARBA00022833"/>
    </source>
</evidence>
<dbReference type="InterPro" id="IPR013149">
    <property type="entry name" value="ADH-like_C"/>
</dbReference>
<organism evidence="8 9">
    <name type="scientific">Litorisediminicola beolgyonensis</name>
    <dbReference type="NCBI Taxonomy" id="1173614"/>
    <lineage>
        <taxon>Bacteria</taxon>
        <taxon>Pseudomonadati</taxon>
        <taxon>Pseudomonadota</taxon>
        <taxon>Alphaproteobacteria</taxon>
        <taxon>Rhodobacterales</taxon>
        <taxon>Paracoccaceae</taxon>
        <taxon>Litorisediminicola</taxon>
    </lineage>
</organism>
<dbReference type="InterPro" id="IPR036291">
    <property type="entry name" value="NAD(P)-bd_dom_sf"/>
</dbReference>